<evidence type="ECO:0000313" key="3">
    <source>
        <dbReference type="Proteomes" id="UP000000763"/>
    </source>
</evidence>
<reference evidence="3" key="3">
    <citation type="journal article" date="2005" name="Nature">
        <title>The map-based sequence of the rice genome.</title>
        <authorList>
            <consortium name="International rice genome sequencing project (IRGSP)"/>
            <person name="Matsumoto T."/>
            <person name="Wu J."/>
            <person name="Kanamori H."/>
            <person name="Katayose Y."/>
            <person name="Fujisawa M."/>
            <person name="Namiki N."/>
            <person name="Mizuno H."/>
            <person name="Yamamoto K."/>
            <person name="Antonio B.A."/>
            <person name="Baba T."/>
            <person name="Sakata K."/>
            <person name="Nagamura Y."/>
            <person name="Aoki H."/>
            <person name="Arikawa K."/>
            <person name="Arita K."/>
            <person name="Bito T."/>
            <person name="Chiden Y."/>
            <person name="Fujitsuka N."/>
            <person name="Fukunaka R."/>
            <person name="Hamada M."/>
            <person name="Harada C."/>
            <person name="Hayashi A."/>
            <person name="Hijishita S."/>
            <person name="Honda M."/>
            <person name="Hosokawa S."/>
            <person name="Ichikawa Y."/>
            <person name="Idonuma A."/>
            <person name="Iijima M."/>
            <person name="Ikeda M."/>
            <person name="Ikeno M."/>
            <person name="Ito K."/>
            <person name="Ito S."/>
            <person name="Ito T."/>
            <person name="Ito Y."/>
            <person name="Ito Y."/>
            <person name="Iwabuchi A."/>
            <person name="Kamiya K."/>
            <person name="Karasawa W."/>
            <person name="Kurita K."/>
            <person name="Katagiri S."/>
            <person name="Kikuta A."/>
            <person name="Kobayashi H."/>
            <person name="Kobayashi N."/>
            <person name="Machita K."/>
            <person name="Maehara T."/>
            <person name="Masukawa M."/>
            <person name="Mizubayashi T."/>
            <person name="Mukai Y."/>
            <person name="Nagasaki H."/>
            <person name="Nagata Y."/>
            <person name="Naito S."/>
            <person name="Nakashima M."/>
            <person name="Nakama Y."/>
            <person name="Nakamichi Y."/>
            <person name="Nakamura M."/>
            <person name="Meguro A."/>
            <person name="Negishi M."/>
            <person name="Ohta I."/>
            <person name="Ohta T."/>
            <person name="Okamoto M."/>
            <person name="Ono N."/>
            <person name="Saji S."/>
            <person name="Sakaguchi M."/>
            <person name="Sakai K."/>
            <person name="Shibata M."/>
            <person name="Shimokawa T."/>
            <person name="Song J."/>
            <person name="Takazaki Y."/>
            <person name="Terasawa K."/>
            <person name="Tsugane M."/>
            <person name="Tsuji K."/>
            <person name="Ueda S."/>
            <person name="Waki K."/>
            <person name="Yamagata H."/>
            <person name="Yamamoto M."/>
            <person name="Yamamoto S."/>
            <person name="Yamane H."/>
            <person name="Yoshiki S."/>
            <person name="Yoshihara R."/>
            <person name="Yukawa K."/>
            <person name="Zhong H."/>
            <person name="Yano M."/>
            <person name="Yuan Q."/>
            <person name="Ouyang S."/>
            <person name="Liu J."/>
            <person name="Jones K.M."/>
            <person name="Gansberger K."/>
            <person name="Moffat K."/>
            <person name="Hill J."/>
            <person name="Bera J."/>
            <person name="Fadrosh D."/>
            <person name="Jin S."/>
            <person name="Johri S."/>
            <person name="Kim M."/>
            <person name="Overton L."/>
            <person name="Reardon M."/>
            <person name="Tsitrin T."/>
            <person name="Vuong H."/>
            <person name="Weaver B."/>
            <person name="Ciecko A."/>
            <person name="Tallon L."/>
            <person name="Jackson J."/>
            <person name="Pai G."/>
            <person name="Aken S.V."/>
            <person name="Utterback T."/>
            <person name="Reidmuller S."/>
            <person name="Feldblyum T."/>
            <person name="Hsiao J."/>
            <person name="Zismann V."/>
            <person name="Iobst S."/>
            <person name="de Vazeille A.R."/>
            <person name="Buell C.R."/>
            <person name="Ying K."/>
            <person name="Li Y."/>
            <person name="Lu T."/>
            <person name="Huang Y."/>
            <person name="Zhao Q."/>
            <person name="Feng Q."/>
            <person name="Zhang L."/>
            <person name="Zhu J."/>
            <person name="Weng Q."/>
            <person name="Mu J."/>
            <person name="Lu Y."/>
            <person name="Fan D."/>
            <person name="Liu Y."/>
            <person name="Guan J."/>
            <person name="Zhang Y."/>
            <person name="Yu S."/>
            <person name="Liu X."/>
            <person name="Zhang Y."/>
            <person name="Hong G."/>
            <person name="Han B."/>
            <person name="Choisne N."/>
            <person name="Demange N."/>
            <person name="Orjeda G."/>
            <person name="Samain S."/>
            <person name="Cattolico L."/>
            <person name="Pelletier E."/>
            <person name="Couloux A."/>
            <person name="Segurens B."/>
            <person name="Wincker P."/>
            <person name="D'Hont A."/>
            <person name="Scarpelli C."/>
            <person name="Weissenbach J."/>
            <person name="Salanoubat M."/>
            <person name="Quetier F."/>
            <person name="Yu Y."/>
            <person name="Kim H.R."/>
            <person name="Rambo T."/>
            <person name="Currie J."/>
            <person name="Collura K."/>
            <person name="Luo M."/>
            <person name="Yang T."/>
            <person name="Ammiraju J.S.S."/>
            <person name="Engler F."/>
            <person name="Soderlund C."/>
            <person name="Wing R.A."/>
            <person name="Palmer L.E."/>
            <person name="de la Bastide M."/>
            <person name="Spiegel L."/>
            <person name="Nascimento L."/>
            <person name="Zutavern T."/>
            <person name="O'Shaughnessy A."/>
            <person name="Dike S."/>
            <person name="Dedhia N."/>
            <person name="Preston R."/>
            <person name="Balija V."/>
            <person name="McCombie W.R."/>
            <person name="Chow T."/>
            <person name="Chen H."/>
            <person name="Chung M."/>
            <person name="Chen C."/>
            <person name="Shaw J."/>
            <person name="Wu H."/>
            <person name="Hsiao K."/>
            <person name="Chao Y."/>
            <person name="Chu M."/>
            <person name="Cheng C."/>
            <person name="Hour A."/>
            <person name="Lee P."/>
            <person name="Lin S."/>
            <person name="Lin Y."/>
            <person name="Liou J."/>
            <person name="Liu S."/>
            <person name="Hsing Y."/>
            <person name="Raghuvanshi S."/>
            <person name="Mohanty A."/>
            <person name="Bharti A.K."/>
            <person name="Gaur A."/>
            <person name="Gupta V."/>
            <person name="Kumar D."/>
            <person name="Ravi V."/>
            <person name="Vij S."/>
            <person name="Kapur A."/>
            <person name="Khurana P."/>
            <person name="Khurana P."/>
            <person name="Khurana J.P."/>
            <person name="Tyagi A.K."/>
            <person name="Gaikwad K."/>
            <person name="Singh A."/>
            <person name="Dalal V."/>
            <person name="Srivastava S."/>
            <person name="Dixit A."/>
            <person name="Pal A.K."/>
            <person name="Ghazi I.A."/>
            <person name="Yadav M."/>
            <person name="Pandit A."/>
            <person name="Bhargava A."/>
            <person name="Sureshbabu K."/>
            <person name="Batra K."/>
            <person name="Sharma T.R."/>
            <person name="Mohapatra T."/>
            <person name="Singh N.K."/>
            <person name="Messing J."/>
            <person name="Nelson A.B."/>
            <person name="Fuks G."/>
            <person name="Kavchok S."/>
            <person name="Keizer G."/>
            <person name="Linton E."/>
            <person name="Llaca V."/>
            <person name="Song R."/>
            <person name="Tanyolac B."/>
            <person name="Young S."/>
            <person name="Ho-Il K."/>
            <person name="Hahn J.H."/>
            <person name="Sangsakoo G."/>
            <person name="Vanavichit A."/>
            <person name="de Mattos Luiz.A.T."/>
            <person name="Zimmer P.D."/>
            <person name="Malone G."/>
            <person name="Dellagostin O."/>
            <person name="de Oliveira A.C."/>
            <person name="Bevan M."/>
            <person name="Bancroft I."/>
            <person name="Minx P."/>
            <person name="Cordum H."/>
            <person name="Wilson R."/>
            <person name="Cheng Z."/>
            <person name="Jin W."/>
            <person name="Jiang J."/>
            <person name="Leong S.A."/>
            <person name="Iwama H."/>
            <person name="Gojobori T."/>
            <person name="Itoh T."/>
            <person name="Niimura Y."/>
            <person name="Fujii Y."/>
            <person name="Habara T."/>
            <person name="Sakai H."/>
            <person name="Sato Y."/>
            <person name="Wilson G."/>
            <person name="Kumar K."/>
            <person name="McCouch S."/>
            <person name="Juretic N."/>
            <person name="Hoen D."/>
            <person name="Wright S."/>
            <person name="Bruskiewich R."/>
            <person name="Bureau T."/>
            <person name="Miyao A."/>
            <person name="Hirochika H."/>
            <person name="Nishikawa T."/>
            <person name="Kadowaki K."/>
            <person name="Sugiura M."/>
            <person name="Burr B."/>
            <person name="Sasaki T."/>
        </authorList>
    </citation>
    <scope>NUCLEOTIDE SEQUENCE [LARGE SCALE GENOMIC DNA]</scope>
    <source>
        <strain evidence="3">cv. Nipponbare</strain>
    </source>
</reference>
<reference evidence="3" key="4">
    <citation type="journal article" date="2008" name="Nucleic Acids Res.">
        <title>The rice annotation project database (RAP-DB): 2008 update.</title>
        <authorList>
            <consortium name="The rice annotation project (RAP)"/>
        </authorList>
    </citation>
    <scope>GENOME REANNOTATION</scope>
    <source>
        <strain evidence="3">cv. Nipponbare</strain>
    </source>
</reference>
<evidence type="ECO:0000313" key="2">
    <source>
        <dbReference type="EMBL" id="BAD54112.1"/>
    </source>
</evidence>
<protein>
    <submittedName>
        <fullName evidence="2">Uncharacterized protein</fullName>
    </submittedName>
</protein>
<proteinExistence type="predicted"/>
<dbReference type="EMBL" id="AP004678">
    <property type="protein sequence ID" value="BAD54112.1"/>
    <property type="molecule type" value="Genomic_DNA"/>
</dbReference>
<accession>Q5Z7S9</accession>
<sequence length="56" mass="6181">MMHRAPEKAATAALGVAPLQVTRCADGWDPRVSVTMPTRVRICMIPHVKTAINVRR</sequence>
<reference evidence="2" key="2">
    <citation type="submission" date="2002-01" db="EMBL/GenBank/DDBJ databases">
        <title>Oryza sativa nipponbare(GA3) genomic DNA, chromosome 6, BAC clone:OJ1136_F03.</title>
        <authorList>
            <person name="Sasaki T."/>
            <person name="Matsumoto T."/>
            <person name="Yamamoto K."/>
        </authorList>
    </citation>
    <scope>NUCLEOTIDE SEQUENCE</scope>
</reference>
<dbReference type="AlphaFoldDB" id="Q5Z7S9"/>
<dbReference type="Proteomes" id="UP000000763">
    <property type="component" value="Chromosome 6"/>
</dbReference>
<dbReference type="EMBL" id="AP003614">
    <property type="protein sequence ID" value="BAD53564.1"/>
    <property type="molecule type" value="Genomic_DNA"/>
</dbReference>
<gene>
    <name evidence="2" type="ORF">OJ1136_F03.29</name>
    <name evidence="1" type="ORF">P0481E08.1</name>
</gene>
<evidence type="ECO:0000313" key="1">
    <source>
        <dbReference type="EMBL" id="BAD53564.1"/>
    </source>
</evidence>
<organism evidence="2 3">
    <name type="scientific">Oryza sativa subsp. japonica</name>
    <name type="common">Rice</name>
    <dbReference type="NCBI Taxonomy" id="39947"/>
    <lineage>
        <taxon>Eukaryota</taxon>
        <taxon>Viridiplantae</taxon>
        <taxon>Streptophyta</taxon>
        <taxon>Embryophyta</taxon>
        <taxon>Tracheophyta</taxon>
        <taxon>Spermatophyta</taxon>
        <taxon>Magnoliopsida</taxon>
        <taxon>Liliopsida</taxon>
        <taxon>Poales</taxon>
        <taxon>Poaceae</taxon>
        <taxon>BOP clade</taxon>
        <taxon>Oryzoideae</taxon>
        <taxon>Oryzeae</taxon>
        <taxon>Oryzinae</taxon>
        <taxon>Oryza</taxon>
        <taxon>Oryza sativa</taxon>
    </lineage>
</organism>
<name>Q5Z7S9_ORYSJ</name>
<reference evidence="1" key="1">
    <citation type="submission" date="2001-05" db="EMBL/GenBank/DDBJ databases">
        <title>Oryza sativa nipponbare(GA3) genomic DNA, chromosome 6, PAC clone:P0481E08.</title>
        <authorList>
            <person name="Sasaki T."/>
            <person name="Matsumoto T."/>
            <person name="Yamamoto K."/>
        </authorList>
    </citation>
    <scope>NUCLEOTIDE SEQUENCE</scope>
</reference>